<comment type="caution">
    <text evidence="1">The sequence shown here is derived from an EMBL/GenBank/DDBJ whole genome shotgun (WGS) entry which is preliminary data.</text>
</comment>
<organism evidence="1 2">
    <name type="scientific">Staurois parvus</name>
    <dbReference type="NCBI Taxonomy" id="386267"/>
    <lineage>
        <taxon>Eukaryota</taxon>
        <taxon>Metazoa</taxon>
        <taxon>Chordata</taxon>
        <taxon>Craniata</taxon>
        <taxon>Vertebrata</taxon>
        <taxon>Euteleostomi</taxon>
        <taxon>Amphibia</taxon>
        <taxon>Batrachia</taxon>
        <taxon>Anura</taxon>
        <taxon>Neobatrachia</taxon>
        <taxon>Ranoidea</taxon>
        <taxon>Ranidae</taxon>
        <taxon>Staurois</taxon>
    </lineage>
</organism>
<gene>
    <name evidence="1" type="ORF">SPARVUS_LOCUS11021739</name>
</gene>
<name>A0ABN9EZL3_9NEOB</name>
<evidence type="ECO:0000313" key="1">
    <source>
        <dbReference type="EMBL" id="CAI9590260.1"/>
    </source>
</evidence>
<dbReference type="EMBL" id="CATNWA010016147">
    <property type="protein sequence ID" value="CAI9590260.1"/>
    <property type="molecule type" value="Genomic_DNA"/>
</dbReference>
<evidence type="ECO:0000313" key="2">
    <source>
        <dbReference type="Proteomes" id="UP001162483"/>
    </source>
</evidence>
<protein>
    <submittedName>
        <fullName evidence="1">Uncharacterized protein</fullName>
    </submittedName>
</protein>
<keyword evidence="2" id="KW-1185">Reference proteome</keyword>
<proteinExistence type="predicted"/>
<sequence length="98" mass="11427">MGPPGNRGLWGPCVLAKLKKAYEKDTRGISWGPLLTPGPRAVPEFPNESERKTRILGWHQRRNKRTLFQLGHWLRCFWSQAELFSLWRDFLLLPVLAM</sequence>
<reference evidence="1" key="1">
    <citation type="submission" date="2023-05" db="EMBL/GenBank/DDBJ databases">
        <authorList>
            <person name="Stuckert A."/>
        </authorList>
    </citation>
    <scope>NUCLEOTIDE SEQUENCE</scope>
</reference>
<dbReference type="Proteomes" id="UP001162483">
    <property type="component" value="Unassembled WGS sequence"/>
</dbReference>
<accession>A0ABN9EZL3</accession>